<gene>
    <name evidence="1" type="ORF">KUCA_T00001082001</name>
</gene>
<dbReference type="EMBL" id="HG793125">
    <property type="protein sequence ID" value="CDK25115.1"/>
    <property type="molecule type" value="Genomic_DNA"/>
</dbReference>
<evidence type="ECO:0000313" key="2">
    <source>
        <dbReference type="Proteomes" id="UP000019384"/>
    </source>
</evidence>
<proteinExistence type="predicted"/>
<evidence type="ECO:0000313" key="1">
    <source>
        <dbReference type="EMBL" id="CDK25115.1"/>
    </source>
</evidence>
<organism evidence="1 2">
    <name type="scientific">Kuraishia capsulata CBS 1993</name>
    <dbReference type="NCBI Taxonomy" id="1382522"/>
    <lineage>
        <taxon>Eukaryota</taxon>
        <taxon>Fungi</taxon>
        <taxon>Dikarya</taxon>
        <taxon>Ascomycota</taxon>
        <taxon>Saccharomycotina</taxon>
        <taxon>Pichiomycetes</taxon>
        <taxon>Pichiales</taxon>
        <taxon>Pichiaceae</taxon>
        <taxon>Kuraishia</taxon>
    </lineage>
</organism>
<accession>W6MTL4</accession>
<name>W6MTL4_9ASCO</name>
<dbReference type="Proteomes" id="UP000019384">
    <property type="component" value="Unassembled WGS sequence"/>
</dbReference>
<sequence>MKMLTKHKLEDL</sequence>
<protein>
    <submittedName>
        <fullName evidence="1">Uncharacterized protein</fullName>
    </submittedName>
</protein>
<dbReference type="HOGENOM" id="CLU_3436843_0_0_1"/>
<reference evidence="1" key="1">
    <citation type="submission" date="2013-12" db="EMBL/GenBank/DDBJ databases">
        <authorList>
            <person name="Genoscope - CEA"/>
        </authorList>
    </citation>
    <scope>NUCLEOTIDE SEQUENCE</scope>
    <source>
        <strain evidence="1">CBS 1993</strain>
    </source>
</reference>
<keyword evidence="2" id="KW-1185">Reference proteome</keyword>
<reference evidence="1" key="2">
    <citation type="submission" date="2014-02" db="EMBL/GenBank/DDBJ databases">
        <title>Complete DNA sequence of /Kuraishia capsulata/ illustrates novel genomic features among budding yeasts (/Saccharomycotina/).</title>
        <authorList>
            <person name="Morales L."/>
            <person name="Noel B."/>
            <person name="Porcel B."/>
            <person name="Marcet-Houben M."/>
            <person name="Hullo M-F."/>
            <person name="Sacerdot C."/>
            <person name="Tekaia F."/>
            <person name="Leh-Louis V."/>
            <person name="Despons L."/>
            <person name="Khanna V."/>
            <person name="Aury J-M."/>
            <person name="Barbe V."/>
            <person name="Couloux A."/>
            <person name="Labadie K."/>
            <person name="Pelletier E."/>
            <person name="Souciet J-L."/>
            <person name="Boekhout T."/>
            <person name="Gabaldon T."/>
            <person name="Wincker P."/>
            <person name="Dujon B."/>
        </authorList>
    </citation>
    <scope>NUCLEOTIDE SEQUENCE</scope>
    <source>
        <strain evidence="1">CBS 1993</strain>
    </source>
</reference>